<sequence>MMILPTITTTWGSNWRVKIKEINEIGLKEIALFPTCLPKEKRKELYRLLEDSNIKSIPLVHIRSDMAEDELDYFVRNYGTKAFNTHMQIEYPLRYDLSKYKDIIYIENVYHSLDEEELKKFGGICLDLSHLENDRLLHKEIFEHNIKMTEKYPLGSNHISAVKEISHIDEKGYQRYDNHRLDNLSELNYLKKYSRNYFSSLIAIELENNIKEQLQIKKYLTNLLKGQKNNKLI</sequence>
<evidence type="ECO:0000313" key="2">
    <source>
        <dbReference type="Proteomes" id="UP000229625"/>
    </source>
</evidence>
<gene>
    <name evidence="1" type="ORF">COS24_00805</name>
</gene>
<dbReference type="EMBL" id="PETY01000012">
    <property type="protein sequence ID" value="PIV45717.1"/>
    <property type="molecule type" value="Genomic_DNA"/>
</dbReference>
<protein>
    <recommendedName>
        <fullName evidence="3">Xylose isomerase-like TIM barrel domain-containing protein</fullName>
    </recommendedName>
</protein>
<organism evidence="1 2">
    <name type="scientific">Candidatus Nealsonbacteria bacterium CG02_land_8_20_14_3_00_34_20</name>
    <dbReference type="NCBI Taxonomy" id="1974698"/>
    <lineage>
        <taxon>Bacteria</taxon>
        <taxon>Candidatus Nealsoniibacteriota</taxon>
    </lineage>
</organism>
<accession>A0A2M7DBD8</accession>
<evidence type="ECO:0008006" key="3">
    <source>
        <dbReference type="Google" id="ProtNLM"/>
    </source>
</evidence>
<name>A0A2M7DBD8_9BACT</name>
<evidence type="ECO:0000313" key="1">
    <source>
        <dbReference type="EMBL" id="PIV45717.1"/>
    </source>
</evidence>
<dbReference type="AlphaFoldDB" id="A0A2M7DBD8"/>
<dbReference type="Proteomes" id="UP000229625">
    <property type="component" value="Unassembled WGS sequence"/>
</dbReference>
<reference evidence="2" key="1">
    <citation type="submission" date="2017-09" db="EMBL/GenBank/DDBJ databases">
        <title>Depth-based differentiation of microbial function through sediment-hosted aquifers and enrichment of novel symbionts in the deep terrestrial subsurface.</title>
        <authorList>
            <person name="Probst A.J."/>
            <person name="Ladd B."/>
            <person name="Jarett J.K."/>
            <person name="Geller-Mcgrath D.E."/>
            <person name="Sieber C.M.K."/>
            <person name="Emerson J.B."/>
            <person name="Anantharaman K."/>
            <person name="Thomas B.C."/>
            <person name="Malmstrom R."/>
            <person name="Stieglmeier M."/>
            <person name="Klingl A."/>
            <person name="Woyke T."/>
            <person name="Ryan C.M."/>
            <person name="Banfield J.F."/>
        </authorList>
    </citation>
    <scope>NUCLEOTIDE SEQUENCE [LARGE SCALE GENOMIC DNA]</scope>
</reference>
<proteinExistence type="predicted"/>
<comment type="caution">
    <text evidence="1">The sequence shown here is derived from an EMBL/GenBank/DDBJ whole genome shotgun (WGS) entry which is preliminary data.</text>
</comment>